<keyword evidence="3" id="KW-0378">Hydrolase</keyword>
<dbReference type="GO" id="GO:0016787">
    <property type="term" value="F:hydrolase activity"/>
    <property type="evidence" value="ECO:0007669"/>
    <property type="project" value="UniProtKB-KW"/>
</dbReference>
<sequence>MATQIRLAAAHVAPIFLSARETTHKAIRLIEQAARNKANLIAFPESFISAFPIWSALRPPTENHDLFQRMVRESVHADGEEIQAVRATARKCNIMISLGFSEKTRTSSATLFNSNVIIDNEGDVLVHHRKLVPTFFEKLTWSPGDGYGLRVADTKFGKIGALICGENTNPLARYALIAQGEQIHISTWPAIWPTRSPSQPGMGELNPPPDATERPNYDNIAANRIRASAHCFEAKCFGILCAGVLGRDAIDIIASSTSSLKQSMEQSQRAATMLLDPTGAPIRGFVIDQATSASHSADFLQAQEGVLYADVNLDDCIEGKQYHDTAGGYQRMDVFDLKTGNQMTVEGNFGQLEMVDRAKFITGQKRIVRLFIASKALADAFVGDPNFGAPKPPSLKPTLHNTATGSFNECLDVLGGHVPATMPSNEQLRMQVQAQQKPNSDNATHQTTSLLLDYAQLSHCARRRRAEGCYFDLPVIVQKTCDLVIEAGKKGCDLIVFREGWIPPTGS</sequence>
<evidence type="ECO:0000313" key="4">
    <source>
        <dbReference type="Proteomes" id="UP000326950"/>
    </source>
</evidence>
<dbReference type="InterPro" id="IPR044149">
    <property type="entry name" value="Nitrilases_CHs"/>
</dbReference>
<proteinExistence type="inferred from homology"/>
<dbReference type="CDD" id="cd07564">
    <property type="entry name" value="nitrilases_CHs"/>
    <property type="match status" value="1"/>
</dbReference>
<dbReference type="InterPro" id="IPR036526">
    <property type="entry name" value="C-N_Hydrolase_sf"/>
</dbReference>
<evidence type="ECO:0000313" key="3">
    <source>
        <dbReference type="EMBL" id="KAE8155631.1"/>
    </source>
</evidence>
<dbReference type="PANTHER" id="PTHR46044">
    <property type="entry name" value="NITRILASE"/>
    <property type="match status" value="1"/>
</dbReference>
<feature type="domain" description="CN hydrolase" evidence="2">
    <location>
        <begin position="5"/>
        <end position="313"/>
    </location>
</feature>
<reference evidence="3 4" key="1">
    <citation type="submission" date="2019-04" db="EMBL/GenBank/DDBJ databases">
        <title>Friends and foes A comparative genomics study of 23 Aspergillus species from section Flavi.</title>
        <authorList>
            <consortium name="DOE Joint Genome Institute"/>
            <person name="Kjaerbolling I."/>
            <person name="Vesth T."/>
            <person name="Frisvad J.C."/>
            <person name="Nybo J.L."/>
            <person name="Theobald S."/>
            <person name="Kildgaard S."/>
            <person name="Isbrandt T."/>
            <person name="Kuo A."/>
            <person name="Sato A."/>
            <person name="Lyhne E.K."/>
            <person name="Kogle M.E."/>
            <person name="Wiebenga A."/>
            <person name="Kun R.S."/>
            <person name="Lubbers R.J."/>
            <person name="Makela M.R."/>
            <person name="Barry K."/>
            <person name="Chovatia M."/>
            <person name="Clum A."/>
            <person name="Daum C."/>
            <person name="Haridas S."/>
            <person name="He G."/>
            <person name="LaButti K."/>
            <person name="Lipzen A."/>
            <person name="Mondo S."/>
            <person name="Riley R."/>
            <person name="Salamov A."/>
            <person name="Simmons B.A."/>
            <person name="Magnuson J.K."/>
            <person name="Henrissat B."/>
            <person name="Mortensen U.H."/>
            <person name="Larsen T.O."/>
            <person name="Devries R.P."/>
            <person name="Grigoriev I.V."/>
            <person name="Machida M."/>
            <person name="Baker S.E."/>
            <person name="Andersen M.R."/>
        </authorList>
    </citation>
    <scope>NUCLEOTIDE SEQUENCE [LARGE SCALE GENOMIC DNA]</scope>
    <source>
        <strain evidence="3 4">CBS 117626</strain>
    </source>
</reference>
<accession>A0A5N6UBL0</accession>
<evidence type="ECO:0000259" key="2">
    <source>
        <dbReference type="PROSITE" id="PS50263"/>
    </source>
</evidence>
<comment type="similarity">
    <text evidence="1">Belongs to the carbon-nitrogen hydrolase superfamily. Nitrilase family.</text>
</comment>
<name>A0A5N6UBL0_ASPTM</name>
<dbReference type="Proteomes" id="UP000326950">
    <property type="component" value="Unassembled WGS sequence"/>
</dbReference>
<dbReference type="OrthoDB" id="10250282at2759"/>
<dbReference type="EMBL" id="ML738820">
    <property type="protein sequence ID" value="KAE8155631.1"/>
    <property type="molecule type" value="Genomic_DNA"/>
</dbReference>
<keyword evidence="4" id="KW-1185">Reference proteome</keyword>
<dbReference type="PROSITE" id="PS50263">
    <property type="entry name" value="CN_HYDROLASE"/>
    <property type="match status" value="1"/>
</dbReference>
<dbReference type="PANTHER" id="PTHR46044:SF2">
    <property type="entry name" value="CN HYDROLASE DOMAIN-CONTAINING PROTEIN"/>
    <property type="match status" value="1"/>
</dbReference>
<dbReference type="Pfam" id="PF00795">
    <property type="entry name" value="CN_hydrolase"/>
    <property type="match status" value="1"/>
</dbReference>
<gene>
    <name evidence="3" type="ORF">BDV40DRAFT_306815</name>
</gene>
<protein>
    <submittedName>
        <fullName evidence="3">Carbon-nitrogen hydrolase</fullName>
    </submittedName>
</protein>
<organism evidence="3 4">
    <name type="scientific">Aspergillus tamarii</name>
    <dbReference type="NCBI Taxonomy" id="41984"/>
    <lineage>
        <taxon>Eukaryota</taxon>
        <taxon>Fungi</taxon>
        <taxon>Dikarya</taxon>
        <taxon>Ascomycota</taxon>
        <taxon>Pezizomycotina</taxon>
        <taxon>Eurotiomycetes</taxon>
        <taxon>Eurotiomycetidae</taxon>
        <taxon>Eurotiales</taxon>
        <taxon>Aspergillaceae</taxon>
        <taxon>Aspergillus</taxon>
        <taxon>Aspergillus subgen. Circumdati</taxon>
    </lineage>
</organism>
<dbReference type="InterPro" id="IPR003010">
    <property type="entry name" value="C-N_Hydrolase"/>
</dbReference>
<evidence type="ECO:0000256" key="1">
    <source>
        <dbReference type="ARBA" id="ARBA00008129"/>
    </source>
</evidence>
<dbReference type="AlphaFoldDB" id="A0A5N6UBL0"/>
<dbReference type="Gene3D" id="3.60.110.10">
    <property type="entry name" value="Carbon-nitrogen hydrolase"/>
    <property type="match status" value="1"/>
</dbReference>
<dbReference type="SUPFAM" id="SSF56317">
    <property type="entry name" value="Carbon-nitrogen hydrolase"/>
    <property type="match status" value="1"/>
</dbReference>